<dbReference type="InterPro" id="IPR005134">
    <property type="entry name" value="UPF0114"/>
</dbReference>
<feature type="transmembrane region" description="Helical" evidence="2">
    <location>
        <begin position="173"/>
        <end position="195"/>
    </location>
</feature>
<evidence type="ECO:0000313" key="4">
    <source>
        <dbReference type="Proteomes" id="UP001332931"/>
    </source>
</evidence>
<gene>
    <name evidence="3" type="ORF">VXJ25_02115</name>
</gene>
<protein>
    <submittedName>
        <fullName evidence="3">YqhA family protein</fullName>
    </submittedName>
</protein>
<evidence type="ECO:0000256" key="1">
    <source>
        <dbReference type="SAM" id="MobiDB-lite"/>
    </source>
</evidence>
<proteinExistence type="predicted"/>
<dbReference type="Proteomes" id="UP001332931">
    <property type="component" value="Unassembled WGS sequence"/>
</dbReference>
<feature type="transmembrane region" description="Helical" evidence="2">
    <location>
        <begin position="148"/>
        <end position="167"/>
    </location>
</feature>
<keyword evidence="4" id="KW-1185">Reference proteome</keyword>
<keyword evidence="2" id="KW-0812">Transmembrane</keyword>
<keyword evidence="2" id="KW-0472">Membrane</keyword>
<feature type="region of interest" description="Disordered" evidence="1">
    <location>
        <begin position="1"/>
        <end position="33"/>
    </location>
</feature>
<feature type="transmembrane region" description="Helical" evidence="2">
    <location>
        <begin position="56"/>
        <end position="78"/>
    </location>
</feature>
<keyword evidence="2" id="KW-1133">Transmembrane helix</keyword>
<feature type="transmembrane region" description="Helical" evidence="2">
    <location>
        <begin position="107"/>
        <end position="127"/>
    </location>
</feature>
<comment type="caution">
    <text evidence="3">The sequence shown here is derived from an EMBL/GenBank/DDBJ whole genome shotgun (WGS) entry which is preliminary data.</text>
</comment>
<sequence length="199" mass="21609">MAASGDARGTTSEGGAEATPTGRDAVQRDGTQLLPEGSKRQRGVLRFANAVSWMRLVTVVPATALLLMSVSFSLVTVADLLRTLAGLLAGHSDLVNLSVEFVEYTDFFLLSTVLYMTSLGLFSLFVTDRTPLPPWLSFHDFDDIKERIARVVVVMLVVFFFGEVLRGKAGESLLVLGVSISLVIVAMSVFLRCTVPPRR</sequence>
<name>A0ABU7R868_9ACTN</name>
<accession>A0ABU7R868</accession>
<organism evidence="3 4">
    <name type="scientific">Olsenella absiana</name>
    <dbReference type="NCBI Taxonomy" id="3115222"/>
    <lineage>
        <taxon>Bacteria</taxon>
        <taxon>Bacillati</taxon>
        <taxon>Actinomycetota</taxon>
        <taxon>Coriobacteriia</taxon>
        <taxon>Coriobacteriales</taxon>
        <taxon>Atopobiaceae</taxon>
        <taxon>Olsenella</taxon>
    </lineage>
</organism>
<dbReference type="RefSeq" id="WP_330957564.1">
    <property type="nucleotide sequence ID" value="NZ_JAZGJQ010000002.1"/>
</dbReference>
<dbReference type="EMBL" id="JAZGJQ010000002">
    <property type="protein sequence ID" value="MEE6146796.1"/>
    <property type="molecule type" value="Genomic_DNA"/>
</dbReference>
<reference evidence="3 4" key="1">
    <citation type="submission" date="2024-01" db="EMBL/GenBank/DDBJ databases">
        <title>Description of Olsenella sp. nov., isolated from pig feces.</title>
        <authorList>
            <person name="Chang Y.-H."/>
        </authorList>
    </citation>
    <scope>NUCLEOTIDE SEQUENCE [LARGE SCALE GENOMIC DNA]</scope>
    <source>
        <strain evidence="3 4">YH-ols2223</strain>
    </source>
</reference>
<dbReference type="Pfam" id="PF03350">
    <property type="entry name" value="UPF0114"/>
    <property type="match status" value="1"/>
</dbReference>
<evidence type="ECO:0000313" key="3">
    <source>
        <dbReference type="EMBL" id="MEE6146796.1"/>
    </source>
</evidence>
<evidence type="ECO:0000256" key="2">
    <source>
        <dbReference type="SAM" id="Phobius"/>
    </source>
</evidence>